<dbReference type="InterPro" id="IPR000073">
    <property type="entry name" value="AB_hydrolase_1"/>
</dbReference>
<accession>A0A101HP66</accession>
<reference evidence="3" key="1">
    <citation type="journal article" date="2015" name="MBio">
        <title>Genome-Resolved Metagenomic Analysis Reveals Roles for Candidate Phyla and Other Microbial Community Members in Biogeochemical Transformations in Oil Reservoirs.</title>
        <authorList>
            <person name="Hu P."/>
            <person name="Tom L."/>
            <person name="Singh A."/>
            <person name="Thomas B.C."/>
            <person name="Baker B.J."/>
            <person name="Piceno Y.M."/>
            <person name="Andersen G.L."/>
            <person name="Banfield J.F."/>
        </authorList>
    </citation>
    <scope>NUCLEOTIDE SEQUENCE [LARGE SCALE GENOMIC DNA]</scope>
</reference>
<dbReference type="Gene3D" id="3.40.50.1820">
    <property type="entry name" value="alpha/beta hydrolase"/>
    <property type="match status" value="1"/>
</dbReference>
<comment type="caution">
    <text evidence="2">The sequence shown here is derived from an EMBL/GenBank/DDBJ whole genome shotgun (WGS) entry which is preliminary data.</text>
</comment>
<keyword evidence="2" id="KW-0378">Hydrolase</keyword>
<gene>
    <name evidence="2" type="ORF">XD94_0939</name>
</gene>
<dbReference type="PANTHER" id="PTHR43798">
    <property type="entry name" value="MONOACYLGLYCEROL LIPASE"/>
    <property type="match status" value="1"/>
</dbReference>
<dbReference type="PANTHER" id="PTHR43798:SF33">
    <property type="entry name" value="HYDROLASE, PUTATIVE (AFU_ORTHOLOGUE AFUA_2G14860)-RELATED"/>
    <property type="match status" value="1"/>
</dbReference>
<dbReference type="AlphaFoldDB" id="A0A101HP66"/>
<sequence>MSLVTTKDGTRIYYEEHGDENRPSLVILNGIMMSTHSWATFLTDFSKHFRLILMDFRDQGRSERKQSQYHISVHVNDLVDLLDFLNISKGNIVGLSYGGQVAEMFAIKYPERVKSLVLANTPARITPYLAELGEAWKEAAMLYDGERFFKLAIPFIYSDLFYNRNLNWLKERQKTFKSTLNREWFEGFIRLVSSNPDFNVLDELHKIECPTLLLGADKDIITPIEEIEMIHENVKGSEFLVIKDAGHGAFLEKSGEFITAVIGFVLKNC</sequence>
<evidence type="ECO:0000259" key="1">
    <source>
        <dbReference type="Pfam" id="PF00561"/>
    </source>
</evidence>
<dbReference type="Proteomes" id="UP000054092">
    <property type="component" value="Unassembled WGS sequence"/>
</dbReference>
<name>A0A101HP66_9BACT</name>
<feature type="domain" description="AB hydrolase-1" evidence="1">
    <location>
        <begin position="23"/>
        <end position="253"/>
    </location>
</feature>
<dbReference type="InterPro" id="IPR050266">
    <property type="entry name" value="AB_hydrolase_sf"/>
</dbReference>
<evidence type="ECO:0000313" key="3">
    <source>
        <dbReference type="Proteomes" id="UP000054092"/>
    </source>
</evidence>
<dbReference type="SUPFAM" id="SSF53474">
    <property type="entry name" value="alpha/beta-Hydrolases"/>
    <property type="match status" value="1"/>
</dbReference>
<proteinExistence type="predicted"/>
<dbReference type="Pfam" id="PF00561">
    <property type="entry name" value="Abhydrolase_1"/>
    <property type="match status" value="1"/>
</dbReference>
<dbReference type="PRINTS" id="PR00111">
    <property type="entry name" value="ABHYDROLASE"/>
</dbReference>
<protein>
    <submittedName>
        <fullName evidence="2">Alpha/beta hydrolase fold protein</fullName>
    </submittedName>
</protein>
<dbReference type="PATRIC" id="fig|1184387.3.peg.1343"/>
<dbReference type="GO" id="GO:0016787">
    <property type="term" value="F:hydrolase activity"/>
    <property type="evidence" value="ECO:0007669"/>
    <property type="project" value="UniProtKB-KW"/>
</dbReference>
<evidence type="ECO:0000313" key="2">
    <source>
        <dbReference type="EMBL" id="KUK80498.1"/>
    </source>
</evidence>
<dbReference type="GO" id="GO:0016020">
    <property type="term" value="C:membrane"/>
    <property type="evidence" value="ECO:0007669"/>
    <property type="project" value="TreeGrafter"/>
</dbReference>
<dbReference type="EMBL" id="LGGP01000148">
    <property type="protein sequence ID" value="KUK80498.1"/>
    <property type="molecule type" value="Genomic_DNA"/>
</dbReference>
<dbReference type="InterPro" id="IPR029058">
    <property type="entry name" value="AB_hydrolase_fold"/>
</dbReference>
<organism evidence="2 3">
    <name type="scientific">Mesotoga prima</name>
    <dbReference type="NCBI Taxonomy" id="1184387"/>
    <lineage>
        <taxon>Bacteria</taxon>
        <taxon>Thermotogati</taxon>
        <taxon>Thermotogota</taxon>
        <taxon>Thermotogae</taxon>
        <taxon>Kosmotogales</taxon>
        <taxon>Kosmotogaceae</taxon>
        <taxon>Mesotoga</taxon>
    </lineage>
</organism>